<evidence type="ECO:0000256" key="1">
    <source>
        <dbReference type="ARBA" id="ARBA00004651"/>
    </source>
</evidence>
<protein>
    <submittedName>
        <fullName evidence="7">ABC transporter permease</fullName>
    </submittedName>
</protein>
<dbReference type="Pfam" id="PF02653">
    <property type="entry name" value="BPD_transp_2"/>
    <property type="match status" value="1"/>
</dbReference>
<keyword evidence="3 6" id="KW-0812">Transmembrane</keyword>
<accession>A0A7C1GQM6</accession>
<dbReference type="InterPro" id="IPR001851">
    <property type="entry name" value="ABC_transp_permease"/>
</dbReference>
<reference evidence="7" key="1">
    <citation type="journal article" date="2020" name="mSystems">
        <title>Genome- and Community-Level Interaction Insights into Carbon Utilization and Element Cycling Functions of Hydrothermarchaeota in Hydrothermal Sediment.</title>
        <authorList>
            <person name="Zhou Z."/>
            <person name="Liu Y."/>
            <person name="Xu W."/>
            <person name="Pan J."/>
            <person name="Luo Z.H."/>
            <person name="Li M."/>
        </authorList>
    </citation>
    <scope>NUCLEOTIDE SEQUENCE [LARGE SCALE GENOMIC DNA]</scope>
    <source>
        <strain evidence="7">SpSt-1179</strain>
    </source>
</reference>
<feature type="transmembrane region" description="Helical" evidence="6">
    <location>
        <begin position="222"/>
        <end position="239"/>
    </location>
</feature>
<evidence type="ECO:0000256" key="5">
    <source>
        <dbReference type="ARBA" id="ARBA00023136"/>
    </source>
</evidence>
<feature type="transmembrane region" description="Helical" evidence="6">
    <location>
        <begin position="302"/>
        <end position="318"/>
    </location>
</feature>
<dbReference type="AlphaFoldDB" id="A0A7C1GQM6"/>
<comment type="subcellular location">
    <subcellularLocation>
        <location evidence="1">Cell membrane</location>
        <topology evidence="1">Multi-pass membrane protein</topology>
    </subcellularLocation>
</comment>
<feature type="transmembrane region" description="Helical" evidence="6">
    <location>
        <begin position="73"/>
        <end position="93"/>
    </location>
</feature>
<dbReference type="Proteomes" id="UP000886198">
    <property type="component" value="Unassembled WGS sequence"/>
</dbReference>
<feature type="transmembrane region" description="Helical" evidence="6">
    <location>
        <begin position="260"/>
        <end position="290"/>
    </location>
</feature>
<dbReference type="GO" id="GO:0022857">
    <property type="term" value="F:transmembrane transporter activity"/>
    <property type="evidence" value="ECO:0007669"/>
    <property type="project" value="InterPro"/>
</dbReference>
<dbReference type="GO" id="GO:0005886">
    <property type="term" value="C:plasma membrane"/>
    <property type="evidence" value="ECO:0007669"/>
    <property type="project" value="UniProtKB-SubCell"/>
</dbReference>
<evidence type="ECO:0000313" key="7">
    <source>
        <dbReference type="EMBL" id="HDP78182.1"/>
    </source>
</evidence>
<evidence type="ECO:0000256" key="3">
    <source>
        <dbReference type="ARBA" id="ARBA00022692"/>
    </source>
</evidence>
<evidence type="ECO:0000256" key="2">
    <source>
        <dbReference type="ARBA" id="ARBA00022475"/>
    </source>
</evidence>
<feature type="transmembrane region" description="Helical" evidence="6">
    <location>
        <begin position="170"/>
        <end position="190"/>
    </location>
</feature>
<evidence type="ECO:0000256" key="4">
    <source>
        <dbReference type="ARBA" id="ARBA00022989"/>
    </source>
</evidence>
<comment type="caution">
    <text evidence="7">The sequence shown here is derived from an EMBL/GenBank/DDBJ whole genome shotgun (WGS) entry which is preliminary data.</text>
</comment>
<feature type="transmembrane region" description="Helical" evidence="6">
    <location>
        <begin position="48"/>
        <end position="67"/>
    </location>
</feature>
<feature type="transmembrane region" description="Helical" evidence="6">
    <location>
        <begin position="15"/>
        <end position="36"/>
    </location>
</feature>
<evidence type="ECO:0000256" key="6">
    <source>
        <dbReference type="SAM" id="Phobius"/>
    </source>
</evidence>
<feature type="transmembrane region" description="Helical" evidence="6">
    <location>
        <begin position="100"/>
        <end position="123"/>
    </location>
</feature>
<sequence length="324" mass="33959">MARENVRRRFEYEKFGPLIALAILFVISAFASPYFLQTQNLLNILRQVSYTGIIALGMTFVIISGGIDLSVGSMVALVGGVVILALNWLVGIFGAGGEAWAILLALLVGLLFGAGLGALNGLMVTLGKIAPFIATLGTMAIFRSMALYIGSAGVFRSESRLFPDLGMGRVLGIPNPVVVFISLAVVFAIILNKTRYGRYLCAVGSNPKVAKYSAIKVNLTRFISYVAVGITVGFSAVFLSARLNSMSSTNGGLNYELDAIAAVIIGGTPMTGGSGSILGTVIGAITLGIINNMLNMLGVSPYLQGTVKGVVIIGAVLIQRKRAQ</sequence>
<dbReference type="EMBL" id="DSBT01000242">
    <property type="protein sequence ID" value="HDP78182.1"/>
    <property type="molecule type" value="Genomic_DNA"/>
</dbReference>
<proteinExistence type="predicted"/>
<gene>
    <name evidence="7" type="ORF">ENN47_08370</name>
</gene>
<keyword evidence="2" id="KW-1003">Cell membrane</keyword>
<dbReference type="PANTHER" id="PTHR32196">
    <property type="entry name" value="ABC TRANSPORTER PERMEASE PROTEIN YPHD-RELATED-RELATED"/>
    <property type="match status" value="1"/>
</dbReference>
<keyword evidence="4 6" id="KW-1133">Transmembrane helix</keyword>
<name>A0A7C1GQM6_9BACT</name>
<dbReference type="CDD" id="cd06579">
    <property type="entry name" value="TM_PBP1_transp_AraH_like"/>
    <property type="match status" value="1"/>
</dbReference>
<keyword evidence="5 6" id="KW-0472">Membrane</keyword>
<feature type="transmembrane region" description="Helical" evidence="6">
    <location>
        <begin position="129"/>
        <end position="149"/>
    </location>
</feature>
<organism evidence="7">
    <name type="scientific">Mesotoga infera</name>
    <dbReference type="NCBI Taxonomy" id="1236046"/>
    <lineage>
        <taxon>Bacteria</taxon>
        <taxon>Thermotogati</taxon>
        <taxon>Thermotogota</taxon>
        <taxon>Thermotogae</taxon>
        <taxon>Kosmotogales</taxon>
        <taxon>Kosmotogaceae</taxon>
        <taxon>Mesotoga</taxon>
    </lineage>
</organism>